<dbReference type="AlphaFoldDB" id="E1IEG6"/>
<evidence type="ECO:0000313" key="3">
    <source>
        <dbReference type="EMBL" id="EFO80492.1"/>
    </source>
</evidence>
<comment type="caution">
    <text evidence="3">The sequence shown here is derived from an EMBL/GenBank/DDBJ whole genome shotgun (WGS) entry which is preliminary data.</text>
</comment>
<evidence type="ECO:0000313" key="4">
    <source>
        <dbReference type="Proteomes" id="UP000054010"/>
    </source>
</evidence>
<dbReference type="PANTHER" id="PTHR35176">
    <property type="entry name" value="HEME OXYGENASE HI_0854-RELATED"/>
    <property type="match status" value="1"/>
</dbReference>
<accession>E1IEG6</accession>
<dbReference type="OrthoDB" id="159904at2"/>
<dbReference type="EMBL" id="ADVR01000052">
    <property type="protein sequence ID" value="EFO80492.1"/>
    <property type="molecule type" value="Genomic_DNA"/>
</dbReference>
<organism evidence="3 4">
    <name type="scientific">Oscillochloris trichoides DG-6</name>
    <dbReference type="NCBI Taxonomy" id="765420"/>
    <lineage>
        <taxon>Bacteria</taxon>
        <taxon>Bacillati</taxon>
        <taxon>Chloroflexota</taxon>
        <taxon>Chloroflexia</taxon>
        <taxon>Chloroflexales</taxon>
        <taxon>Chloroflexineae</taxon>
        <taxon>Oscillochloridaceae</taxon>
        <taxon>Oscillochloris</taxon>
    </lineage>
</organism>
<reference evidence="3 4" key="1">
    <citation type="journal article" date="2011" name="J. Bacteriol.">
        <title>Draft genome sequence of the anoxygenic filamentous phototrophic bacterium Oscillochloris trichoides subsp. DG-6.</title>
        <authorList>
            <person name="Kuznetsov B.B."/>
            <person name="Ivanovsky R.N."/>
            <person name="Keppen O.I."/>
            <person name="Sukhacheva M.V."/>
            <person name="Bumazhkin B.K."/>
            <person name="Patutina E.O."/>
            <person name="Beletsky A.V."/>
            <person name="Mardanov A.V."/>
            <person name="Baslerov R.V."/>
            <person name="Panteleeva A.N."/>
            <person name="Kolganova T.V."/>
            <person name="Ravin N.V."/>
            <person name="Skryabin K.G."/>
        </authorList>
    </citation>
    <scope>NUCLEOTIDE SEQUENCE [LARGE SCALE GENOMIC DNA]</scope>
    <source>
        <strain evidence="3 4">DG-6</strain>
    </source>
</reference>
<feature type="domain" description="Pyridoxamine 5'-phosphate oxidase N-terminal" evidence="2">
    <location>
        <begin position="4"/>
        <end position="126"/>
    </location>
</feature>
<dbReference type="eggNOG" id="COG3467">
    <property type="taxonomic scope" value="Bacteria"/>
</dbReference>
<dbReference type="NCBIfam" id="TIGR03618">
    <property type="entry name" value="Rv1155_F420"/>
    <property type="match status" value="1"/>
</dbReference>
<dbReference type="Gene3D" id="2.30.110.10">
    <property type="entry name" value="Electron Transport, Fmn-binding Protein, Chain A"/>
    <property type="match status" value="1"/>
</dbReference>
<dbReference type="InterPro" id="IPR012349">
    <property type="entry name" value="Split_barrel_FMN-bd"/>
</dbReference>
<evidence type="ECO:0000256" key="1">
    <source>
        <dbReference type="ARBA" id="ARBA00023002"/>
    </source>
</evidence>
<dbReference type="Proteomes" id="UP000054010">
    <property type="component" value="Unassembled WGS sequence"/>
</dbReference>
<dbReference type="InterPro" id="IPR019920">
    <property type="entry name" value="F420-binding_dom_put"/>
</dbReference>
<dbReference type="STRING" id="765420.OSCT_1717"/>
<dbReference type="HOGENOM" id="CLU_123922_3_0_0"/>
<dbReference type="Pfam" id="PF01243">
    <property type="entry name" value="PNPOx_N"/>
    <property type="match status" value="1"/>
</dbReference>
<dbReference type="InterPro" id="IPR011576">
    <property type="entry name" value="Pyridox_Oxase_N"/>
</dbReference>
<keyword evidence="1" id="KW-0560">Oxidoreductase</keyword>
<name>E1IEG6_9CHLR</name>
<dbReference type="PANTHER" id="PTHR35176:SF1">
    <property type="entry name" value="F420H(2)-DEPENDENT BILIVERDIN REDUCTASE"/>
    <property type="match status" value="1"/>
</dbReference>
<gene>
    <name evidence="3" type="ORF">OSCT_1717</name>
</gene>
<dbReference type="InterPro" id="IPR052019">
    <property type="entry name" value="F420H2_bilvrd_red/Heme_oxyg"/>
</dbReference>
<keyword evidence="4" id="KW-1185">Reference proteome</keyword>
<dbReference type="GO" id="GO:0005829">
    <property type="term" value="C:cytosol"/>
    <property type="evidence" value="ECO:0007669"/>
    <property type="project" value="TreeGrafter"/>
</dbReference>
<protein>
    <recommendedName>
        <fullName evidence="2">Pyridoxamine 5'-phosphate oxidase N-terminal domain-containing protein</fullName>
    </recommendedName>
</protein>
<dbReference type="SUPFAM" id="SSF50475">
    <property type="entry name" value="FMN-binding split barrel"/>
    <property type="match status" value="1"/>
</dbReference>
<dbReference type="GO" id="GO:0016627">
    <property type="term" value="F:oxidoreductase activity, acting on the CH-CH group of donors"/>
    <property type="evidence" value="ECO:0007669"/>
    <property type="project" value="TreeGrafter"/>
</dbReference>
<evidence type="ECO:0000259" key="2">
    <source>
        <dbReference type="Pfam" id="PF01243"/>
    </source>
</evidence>
<dbReference type="GO" id="GO:0070967">
    <property type="term" value="F:coenzyme F420 binding"/>
    <property type="evidence" value="ECO:0007669"/>
    <property type="project" value="TreeGrafter"/>
</dbReference>
<proteinExistence type="predicted"/>
<sequence length="129" mass="14588">MLLTAARRAYLDELHYAVIATVNANATIQQTVVWYLLDGDEIRFSVGANSVKVRNLQRNPTISVMIADGKRYLTLQGQATVETFDPELRRRLALRYLGPEGADAWLQRRPDAPRMSVRVRLEKAYGQGV</sequence>